<evidence type="ECO:0008006" key="3">
    <source>
        <dbReference type="Google" id="ProtNLM"/>
    </source>
</evidence>
<sequence length="47" mass="5402">MLNRITLICCLLVCASCTCAIIDYFYCTQPLVHLSKKRTLFPPSFFL</sequence>
<protein>
    <recommendedName>
        <fullName evidence="3">Lipoprotein</fullName>
    </recommendedName>
</protein>
<feature type="chain" id="PRO_5002431114" description="Lipoprotein" evidence="1">
    <location>
        <begin position="21"/>
        <end position="47"/>
    </location>
</feature>
<evidence type="ECO:0000313" key="2">
    <source>
        <dbReference type="EMBL" id="JAH09476.1"/>
    </source>
</evidence>
<organism evidence="2">
    <name type="scientific">Anguilla anguilla</name>
    <name type="common">European freshwater eel</name>
    <name type="synonym">Muraena anguilla</name>
    <dbReference type="NCBI Taxonomy" id="7936"/>
    <lineage>
        <taxon>Eukaryota</taxon>
        <taxon>Metazoa</taxon>
        <taxon>Chordata</taxon>
        <taxon>Craniata</taxon>
        <taxon>Vertebrata</taxon>
        <taxon>Euteleostomi</taxon>
        <taxon>Actinopterygii</taxon>
        <taxon>Neopterygii</taxon>
        <taxon>Teleostei</taxon>
        <taxon>Anguilliformes</taxon>
        <taxon>Anguillidae</taxon>
        <taxon>Anguilla</taxon>
    </lineage>
</organism>
<accession>A0A0E9PXX8</accession>
<reference evidence="2" key="1">
    <citation type="submission" date="2014-11" db="EMBL/GenBank/DDBJ databases">
        <authorList>
            <person name="Amaro Gonzalez C."/>
        </authorList>
    </citation>
    <scope>NUCLEOTIDE SEQUENCE</scope>
</reference>
<dbReference type="AlphaFoldDB" id="A0A0E9PXX8"/>
<keyword evidence="1" id="KW-0732">Signal</keyword>
<dbReference type="EMBL" id="GBXM01099101">
    <property type="protein sequence ID" value="JAH09476.1"/>
    <property type="molecule type" value="Transcribed_RNA"/>
</dbReference>
<evidence type="ECO:0000256" key="1">
    <source>
        <dbReference type="SAM" id="SignalP"/>
    </source>
</evidence>
<reference evidence="2" key="2">
    <citation type="journal article" date="2015" name="Fish Shellfish Immunol.">
        <title>Early steps in the European eel (Anguilla anguilla)-Vibrio vulnificus interaction in the gills: Role of the RtxA13 toxin.</title>
        <authorList>
            <person name="Callol A."/>
            <person name="Pajuelo D."/>
            <person name="Ebbesson L."/>
            <person name="Teles M."/>
            <person name="MacKenzie S."/>
            <person name="Amaro C."/>
        </authorList>
    </citation>
    <scope>NUCLEOTIDE SEQUENCE</scope>
</reference>
<proteinExistence type="predicted"/>
<name>A0A0E9PXX8_ANGAN</name>
<feature type="signal peptide" evidence="1">
    <location>
        <begin position="1"/>
        <end position="20"/>
    </location>
</feature>